<dbReference type="AlphaFoldDB" id="A0A7D5H1J8"/>
<dbReference type="GeneID" id="56029951"/>
<evidence type="ECO:0000313" key="3">
    <source>
        <dbReference type="Proteomes" id="UP000509750"/>
    </source>
</evidence>
<evidence type="ECO:0000313" key="2">
    <source>
        <dbReference type="EMBL" id="QLG28573.1"/>
    </source>
</evidence>
<dbReference type="SUPFAM" id="SSF51126">
    <property type="entry name" value="Pectin lyase-like"/>
    <property type="match status" value="1"/>
</dbReference>
<dbReference type="SMART" id="SM00710">
    <property type="entry name" value="PbH1"/>
    <property type="match status" value="3"/>
</dbReference>
<dbReference type="InterPro" id="IPR011050">
    <property type="entry name" value="Pectin_lyase_fold/virulence"/>
</dbReference>
<dbReference type="InterPro" id="IPR012334">
    <property type="entry name" value="Pectin_lyas_fold"/>
</dbReference>
<keyword evidence="3" id="KW-1185">Reference proteome</keyword>
<dbReference type="Proteomes" id="UP000509750">
    <property type="component" value="Chromosome"/>
</dbReference>
<gene>
    <name evidence="2" type="ORF">HUG10_13920</name>
</gene>
<name>A0A7D5H1J8_9EURY</name>
<organism evidence="2 3">
    <name type="scientific">Halorarum halophilum</name>
    <dbReference type="NCBI Taxonomy" id="2743090"/>
    <lineage>
        <taxon>Archaea</taxon>
        <taxon>Methanobacteriati</taxon>
        <taxon>Methanobacteriota</taxon>
        <taxon>Stenosarchaea group</taxon>
        <taxon>Halobacteria</taxon>
        <taxon>Halobacteriales</taxon>
        <taxon>Haloferacaceae</taxon>
        <taxon>Halorarum</taxon>
    </lineage>
</organism>
<protein>
    <submittedName>
        <fullName evidence="2">Right-handed parallel beta-helix repeat-containing protein</fullName>
    </submittedName>
</protein>
<proteinExistence type="predicted"/>
<sequence length="198" mass="20957">MQRGQVAIVTVVVVGAVLVGSAFAIDSTAPPGSDSPRVGADATRIDSCTTITEPGAYVLTTDVENDKHTRLSESCIRIESDDVLFEGDGHVVDGRGISDTRGVTANGTNVTVRNVTVSDWDRGIYYRNVSGGTIEGVNATENGYGIDLDWSREVTIADSDVSGNVIGVDLMRSNDDVELEDNRLGGNHVADVNRNETA</sequence>
<dbReference type="KEGG" id="halg:HUG10_13920"/>
<dbReference type="Gene3D" id="2.160.20.10">
    <property type="entry name" value="Single-stranded right-handed beta-helix, Pectin lyase-like"/>
    <property type="match status" value="1"/>
</dbReference>
<evidence type="ECO:0000259" key="1">
    <source>
        <dbReference type="Pfam" id="PF05048"/>
    </source>
</evidence>
<dbReference type="InterPro" id="IPR007742">
    <property type="entry name" value="NosD_dom"/>
</dbReference>
<reference evidence="2 3" key="1">
    <citation type="submission" date="2020-07" db="EMBL/GenBank/DDBJ databases">
        <title>Gai3-2, isolated from salt lake.</title>
        <authorList>
            <person name="Cui H."/>
            <person name="Shi X."/>
        </authorList>
    </citation>
    <scope>NUCLEOTIDE SEQUENCE [LARGE SCALE GENOMIC DNA]</scope>
    <source>
        <strain evidence="2 3">Gai3-2</strain>
    </source>
</reference>
<accession>A0A7D5H1J8</accession>
<dbReference type="RefSeq" id="WP_179170147.1">
    <property type="nucleotide sequence ID" value="NZ_CP058529.1"/>
</dbReference>
<dbReference type="InterPro" id="IPR006626">
    <property type="entry name" value="PbH1"/>
</dbReference>
<feature type="domain" description="Periplasmic copper-binding protein NosD beta helix" evidence="1">
    <location>
        <begin position="100"/>
        <end position="189"/>
    </location>
</feature>
<dbReference type="EMBL" id="CP058529">
    <property type="protein sequence ID" value="QLG28573.1"/>
    <property type="molecule type" value="Genomic_DNA"/>
</dbReference>
<dbReference type="OrthoDB" id="329286at2157"/>
<dbReference type="Pfam" id="PF05048">
    <property type="entry name" value="NosD"/>
    <property type="match status" value="1"/>
</dbReference>